<proteinExistence type="predicted"/>
<name>A0ABS5KZM5_9ACTN</name>
<comment type="caution">
    <text evidence="1">The sequence shown here is derived from an EMBL/GenBank/DDBJ whole genome shotgun (WGS) entry which is preliminary data.</text>
</comment>
<dbReference type="RefSeq" id="WP_212016230.1">
    <property type="nucleotide sequence ID" value="NZ_JAAFYZ010000144.1"/>
</dbReference>
<dbReference type="Proteomes" id="UP000730482">
    <property type="component" value="Unassembled WGS sequence"/>
</dbReference>
<reference evidence="1 2" key="1">
    <citation type="submission" date="2020-02" db="EMBL/GenBank/DDBJ databases">
        <title>Acidophilic actinobacteria isolated from forest soil.</title>
        <authorList>
            <person name="Golinska P."/>
        </authorList>
    </citation>
    <scope>NUCLEOTIDE SEQUENCE [LARGE SCALE GENOMIC DNA]</scope>
    <source>
        <strain evidence="1 2">NL8</strain>
    </source>
</reference>
<evidence type="ECO:0000313" key="1">
    <source>
        <dbReference type="EMBL" id="MBS2551542.1"/>
    </source>
</evidence>
<protein>
    <submittedName>
        <fullName evidence="1">Uncharacterized protein</fullName>
    </submittedName>
</protein>
<accession>A0ABS5KZM5</accession>
<sequence length="135" mass="15133">MLEIPDGNWWDWDVVAWDGARFVLGSNYDLSYSHSLELVFTDPVYVQCPALFHDPVFREPTPQEERLVRRTGEPFPVLVAFEAEGGCAPMTGLIAAGGLQILTGTVLRYWRDDADMEPGWRRAPWVTPPASSPSP</sequence>
<organism evidence="1 2">
    <name type="scientific">Catenulispora pinistramenti</name>
    <dbReference type="NCBI Taxonomy" id="2705254"/>
    <lineage>
        <taxon>Bacteria</taxon>
        <taxon>Bacillati</taxon>
        <taxon>Actinomycetota</taxon>
        <taxon>Actinomycetes</taxon>
        <taxon>Catenulisporales</taxon>
        <taxon>Catenulisporaceae</taxon>
        <taxon>Catenulispora</taxon>
    </lineage>
</organism>
<gene>
    <name evidence="1" type="ORF">KGQ19_32210</name>
</gene>
<keyword evidence="2" id="KW-1185">Reference proteome</keyword>
<evidence type="ECO:0000313" key="2">
    <source>
        <dbReference type="Proteomes" id="UP000730482"/>
    </source>
</evidence>
<dbReference type="EMBL" id="JAAFYZ010000144">
    <property type="protein sequence ID" value="MBS2551542.1"/>
    <property type="molecule type" value="Genomic_DNA"/>
</dbReference>